<dbReference type="EMBL" id="BDFD01000003">
    <property type="protein sequence ID" value="GAV19647.1"/>
    <property type="molecule type" value="Genomic_DNA"/>
</dbReference>
<dbReference type="Pfam" id="PF10604">
    <property type="entry name" value="Polyketide_cyc2"/>
    <property type="match status" value="1"/>
</dbReference>
<evidence type="ECO:0000313" key="2">
    <source>
        <dbReference type="Proteomes" id="UP000231632"/>
    </source>
</evidence>
<dbReference type="AlphaFoldDB" id="A0A1L8CL51"/>
<dbReference type="STRING" id="1921010.MMIC_P0596"/>
<evidence type="ECO:0000313" key="1">
    <source>
        <dbReference type="EMBL" id="GAV19647.1"/>
    </source>
</evidence>
<dbReference type="SUPFAM" id="SSF55961">
    <property type="entry name" value="Bet v1-like"/>
    <property type="match status" value="1"/>
</dbReference>
<sequence length="148" mass="16543">MPLSKLEVSVEINCPVSKVIAFVDDNENDPMWQTSVLQSEKRTEGAPAVGTIYHVKEKFLGRVIEQDWMVTERNADGSFWKAKSTTGPFPIATSMKFESKGNSTLIHRTLSIDVGRFFKVASPVVGHIAQRELEMDFANLKELLEAEA</sequence>
<reference evidence="1 2" key="1">
    <citation type="journal article" date="2017" name="Arch. Microbiol.">
        <title>Mariprofundus micogutta sp. nov., a novel iron-oxidizing zetaproteobacterium isolated from a deep-sea hydrothermal field at the Bayonnaise knoll of the Izu-Ogasawara arc, and a description of Mariprofundales ord. nov. and Zetaproteobacteria classis nov.</title>
        <authorList>
            <person name="Makita H."/>
            <person name="Tanaka E."/>
            <person name="Mitsunobu S."/>
            <person name="Miyazaki M."/>
            <person name="Nunoura T."/>
            <person name="Uematsu K."/>
            <person name="Takaki Y."/>
            <person name="Nishi S."/>
            <person name="Shimamura S."/>
            <person name="Takai K."/>
        </authorList>
    </citation>
    <scope>NUCLEOTIDE SEQUENCE [LARGE SCALE GENOMIC DNA]</scope>
    <source>
        <strain evidence="1 2">ET2</strain>
    </source>
</reference>
<accession>A0A1L8CL51</accession>
<dbReference type="CDD" id="cd08865">
    <property type="entry name" value="SRPBCC_10"/>
    <property type="match status" value="1"/>
</dbReference>
<dbReference type="InterPro" id="IPR019587">
    <property type="entry name" value="Polyketide_cyclase/dehydratase"/>
</dbReference>
<proteinExistence type="predicted"/>
<protein>
    <submittedName>
        <fullName evidence="1">Polyketide cyclase / dehydrase and lipid transport</fullName>
    </submittedName>
</protein>
<gene>
    <name evidence="1" type="ORF">MMIC_P0596</name>
</gene>
<dbReference type="OrthoDB" id="5294155at2"/>
<dbReference type="InterPro" id="IPR023393">
    <property type="entry name" value="START-like_dom_sf"/>
</dbReference>
<dbReference type="Proteomes" id="UP000231632">
    <property type="component" value="Unassembled WGS sequence"/>
</dbReference>
<dbReference type="Gene3D" id="3.30.530.20">
    <property type="match status" value="1"/>
</dbReference>
<name>A0A1L8CL51_9PROT</name>
<keyword evidence="2" id="KW-1185">Reference proteome</keyword>
<comment type="caution">
    <text evidence="1">The sequence shown here is derived from an EMBL/GenBank/DDBJ whole genome shotgun (WGS) entry which is preliminary data.</text>
</comment>
<organism evidence="1 2">
    <name type="scientific">Mariprofundus micogutta</name>
    <dbReference type="NCBI Taxonomy" id="1921010"/>
    <lineage>
        <taxon>Bacteria</taxon>
        <taxon>Pseudomonadati</taxon>
        <taxon>Pseudomonadota</taxon>
        <taxon>Candidatius Mariprofundia</taxon>
        <taxon>Mariprofundales</taxon>
        <taxon>Mariprofundaceae</taxon>
        <taxon>Mariprofundus</taxon>
    </lineage>
</organism>
<dbReference type="RefSeq" id="WP_072658881.1">
    <property type="nucleotide sequence ID" value="NZ_BDFD01000003.1"/>
</dbReference>